<dbReference type="AlphaFoldDB" id="A0A7C3WJ31"/>
<feature type="compositionally biased region" description="Basic residues" evidence="1">
    <location>
        <begin position="37"/>
        <end position="46"/>
    </location>
</feature>
<dbReference type="EMBL" id="DTHB01000041">
    <property type="protein sequence ID" value="HGB14551.1"/>
    <property type="molecule type" value="Genomic_DNA"/>
</dbReference>
<proteinExistence type="predicted"/>
<feature type="region of interest" description="Disordered" evidence="1">
    <location>
        <begin position="25"/>
        <end position="46"/>
    </location>
</feature>
<sequence length="70" mass="7839">MGLIIFAAFWNQGINSGFHHLARRQGQARQAGEKQPHRTRQRHRRGMTPAAFLLAGLLQDLRASPAYSGD</sequence>
<reference evidence="2" key="1">
    <citation type="journal article" date="2020" name="mSystems">
        <title>Genome- and Community-Level Interaction Insights into Carbon Utilization and Element Cycling Functions of Hydrothermarchaeota in Hydrothermal Sediment.</title>
        <authorList>
            <person name="Zhou Z."/>
            <person name="Liu Y."/>
            <person name="Xu W."/>
            <person name="Pan J."/>
            <person name="Luo Z.H."/>
            <person name="Li M."/>
        </authorList>
    </citation>
    <scope>NUCLEOTIDE SEQUENCE [LARGE SCALE GENOMIC DNA]</scope>
    <source>
        <strain evidence="2">SpSt-776</strain>
    </source>
</reference>
<evidence type="ECO:0000256" key="1">
    <source>
        <dbReference type="SAM" id="MobiDB-lite"/>
    </source>
</evidence>
<accession>A0A7C3WJ31</accession>
<protein>
    <submittedName>
        <fullName evidence="2">Uncharacterized protein</fullName>
    </submittedName>
</protein>
<evidence type="ECO:0000313" key="2">
    <source>
        <dbReference type="EMBL" id="HGB14551.1"/>
    </source>
</evidence>
<name>A0A7C3WJ31_9BACT</name>
<organism evidence="2">
    <name type="scientific">Desulfobacca acetoxidans</name>
    <dbReference type="NCBI Taxonomy" id="60893"/>
    <lineage>
        <taxon>Bacteria</taxon>
        <taxon>Pseudomonadati</taxon>
        <taxon>Thermodesulfobacteriota</taxon>
        <taxon>Desulfobaccia</taxon>
        <taxon>Desulfobaccales</taxon>
        <taxon>Desulfobaccaceae</taxon>
        <taxon>Desulfobacca</taxon>
    </lineage>
</organism>
<comment type="caution">
    <text evidence="2">The sequence shown here is derived from an EMBL/GenBank/DDBJ whole genome shotgun (WGS) entry which is preliminary data.</text>
</comment>
<gene>
    <name evidence="2" type="ORF">ENV62_04870</name>
</gene>